<keyword evidence="12 13" id="KW-0472">Membrane</keyword>
<keyword evidence="4" id="KW-1003">Cell membrane</keyword>
<keyword evidence="9" id="KW-0862">Zinc</keyword>
<keyword evidence="11" id="KW-0482">Metalloprotease</keyword>
<dbReference type="EMBL" id="FP565809">
    <property type="protein sequence ID" value="CBH21601.1"/>
    <property type="molecule type" value="Genomic_DNA"/>
</dbReference>
<dbReference type="GO" id="GO:0005886">
    <property type="term" value="C:plasma membrane"/>
    <property type="evidence" value="ECO:0007669"/>
    <property type="project" value="UniProtKB-SubCell"/>
</dbReference>
<evidence type="ECO:0000256" key="9">
    <source>
        <dbReference type="ARBA" id="ARBA00022833"/>
    </source>
</evidence>
<dbReference type="GO" id="GO:0006508">
    <property type="term" value="P:proteolysis"/>
    <property type="evidence" value="ECO:0007669"/>
    <property type="project" value="UniProtKB-KW"/>
</dbReference>
<proteinExistence type="inferred from homology"/>
<evidence type="ECO:0000256" key="7">
    <source>
        <dbReference type="ARBA" id="ARBA00022723"/>
    </source>
</evidence>
<dbReference type="BioCyc" id="CSTI499177:GJE9-1533-MONOMER"/>
<dbReference type="AlphaFoldDB" id="E3PRU7"/>
<dbReference type="Proteomes" id="UP000007041">
    <property type="component" value="Chromosome"/>
</dbReference>
<dbReference type="PANTHER" id="PTHR35864:SF1">
    <property type="entry name" value="ZINC METALLOPROTEASE YWHC-RELATED"/>
    <property type="match status" value="1"/>
</dbReference>
<keyword evidence="8" id="KW-0378">Hydrolase</keyword>
<evidence type="ECO:0000256" key="11">
    <source>
        <dbReference type="ARBA" id="ARBA00023049"/>
    </source>
</evidence>
<dbReference type="InterPro" id="IPR052348">
    <property type="entry name" value="Metallopeptidase_M50B"/>
</dbReference>
<feature type="transmembrane region" description="Helical" evidence="13">
    <location>
        <begin position="159"/>
        <end position="176"/>
    </location>
</feature>
<evidence type="ECO:0000313" key="15">
    <source>
        <dbReference type="EMBL" id="CBH21601.1"/>
    </source>
</evidence>
<evidence type="ECO:0000256" key="12">
    <source>
        <dbReference type="ARBA" id="ARBA00023136"/>
    </source>
</evidence>
<keyword evidence="10 13" id="KW-1133">Transmembrane helix</keyword>
<evidence type="ECO:0000256" key="8">
    <source>
        <dbReference type="ARBA" id="ARBA00022801"/>
    </source>
</evidence>
<evidence type="ECO:0000256" key="10">
    <source>
        <dbReference type="ARBA" id="ARBA00022989"/>
    </source>
</evidence>
<dbReference type="KEGG" id="cst:CLOST_1481"/>
<dbReference type="InterPro" id="IPR044537">
    <property type="entry name" value="Rip2-like"/>
</dbReference>
<evidence type="ECO:0000256" key="4">
    <source>
        <dbReference type="ARBA" id="ARBA00022475"/>
    </source>
</evidence>
<feature type="transmembrane region" description="Helical" evidence="13">
    <location>
        <begin position="80"/>
        <end position="107"/>
    </location>
</feature>
<evidence type="ECO:0000256" key="5">
    <source>
        <dbReference type="ARBA" id="ARBA00022670"/>
    </source>
</evidence>
<dbReference type="PANTHER" id="PTHR35864">
    <property type="entry name" value="ZINC METALLOPROTEASE MJ0611-RELATED"/>
    <property type="match status" value="1"/>
</dbReference>
<feature type="transmembrane region" description="Helical" evidence="13">
    <location>
        <begin position="119"/>
        <end position="138"/>
    </location>
</feature>
<organism evidence="15 16">
    <name type="scientific">Acetoanaerobium sticklandii (strain ATCC 12662 / DSM 519 / JCM 1433 / CCUG 9281 / NCIMB 10654 / HF)</name>
    <name type="common">Clostridium sticklandii</name>
    <dbReference type="NCBI Taxonomy" id="499177"/>
    <lineage>
        <taxon>Bacteria</taxon>
        <taxon>Bacillati</taxon>
        <taxon>Bacillota</taxon>
        <taxon>Clostridia</taxon>
        <taxon>Peptostreptococcales</taxon>
        <taxon>Filifactoraceae</taxon>
        <taxon>Acetoanaerobium</taxon>
    </lineage>
</organism>
<dbReference type="CDD" id="cd06158">
    <property type="entry name" value="S2P-M50_like_1"/>
    <property type="match status" value="1"/>
</dbReference>
<comment type="similarity">
    <text evidence="3">Belongs to the peptidase M50B family.</text>
</comment>
<evidence type="ECO:0000256" key="6">
    <source>
        <dbReference type="ARBA" id="ARBA00022692"/>
    </source>
</evidence>
<dbReference type="HOGENOM" id="CLU_086979_1_1_9"/>
<evidence type="ECO:0000256" key="13">
    <source>
        <dbReference type="SAM" id="Phobius"/>
    </source>
</evidence>
<dbReference type="InterPro" id="IPR008915">
    <property type="entry name" value="Peptidase_M50"/>
</dbReference>
<evidence type="ECO:0000256" key="2">
    <source>
        <dbReference type="ARBA" id="ARBA00004651"/>
    </source>
</evidence>
<dbReference type="STRING" id="1511.CLOST_1481"/>
<dbReference type="Pfam" id="PF02163">
    <property type="entry name" value="Peptidase_M50"/>
    <property type="match status" value="1"/>
</dbReference>
<evidence type="ECO:0000259" key="14">
    <source>
        <dbReference type="Pfam" id="PF02163"/>
    </source>
</evidence>
<comment type="cofactor">
    <cofactor evidence="1">
        <name>Zn(2+)</name>
        <dbReference type="ChEBI" id="CHEBI:29105"/>
    </cofactor>
</comment>
<gene>
    <name evidence="15" type="ordered locus">CLOST_1481</name>
</gene>
<reference evidence="16" key="1">
    <citation type="journal article" date="2010" name="BMC Genomics">
        <title>Clostridium sticklandii, a specialist in amino acid degradation:revisiting its metabolism through its genome sequence.</title>
        <authorList>
            <person name="Fonknechten N."/>
            <person name="Chaussonnerie S."/>
            <person name="Tricot S."/>
            <person name="Lajus A."/>
            <person name="Andreesen J.R."/>
            <person name="Perchat N."/>
            <person name="Pelletier E."/>
            <person name="Gouyvenoux M."/>
            <person name="Barbe V."/>
            <person name="Salanoubat M."/>
            <person name="Le Paslier D."/>
            <person name="Weissenbach J."/>
            <person name="Cohen G.N."/>
            <person name="Kreimeyer A."/>
        </authorList>
    </citation>
    <scope>NUCLEOTIDE SEQUENCE [LARGE SCALE GENOMIC DNA]</scope>
    <source>
        <strain evidence="16">ATCC 12662 / DSM 519 / JCM 1433 / CCUG 9281 / NCIMB 10654 / HF</strain>
    </source>
</reference>
<accession>E3PRU7</accession>
<keyword evidence="5" id="KW-0645">Protease</keyword>
<comment type="subcellular location">
    <subcellularLocation>
        <location evidence="2">Cell membrane</location>
        <topology evidence="2">Multi-pass membrane protein</topology>
    </subcellularLocation>
</comment>
<keyword evidence="16" id="KW-1185">Reference proteome</keyword>
<feature type="transmembrane region" description="Helical" evidence="13">
    <location>
        <begin position="51"/>
        <end position="68"/>
    </location>
</feature>
<keyword evidence="7" id="KW-0479">Metal-binding</keyword>
<evidence type="ECO:0000256" key="1">
    <source>
        <dbReference type="ARBA" id="ARBA00001947"/>
    </source>
</evidence>
<protein>
    <recommendedName>
        <fullName evidence="14">Peptidase M50 domain-containing protein</fullName>
    </recommendedName>
</protein>
<dbReference type="GO" id="GO:0046872">
    <property type="term" value="F:metal ion binding"/>
    <property type="evidence" value="ECO:0007669"/>
    <property type="project" value="UniProtKB-KW"/>
</dbReference>
<dbReference type="GO" id="GO:0008237">
    <property type="term" value="F:metallopeptidase activity"/>
    <property type="evidence" value="ECO:0007669"/>
    <property type="project" value="UniProtKB-KW"/>
</dbReference>
<evidence type="ECO:0000256" key="3">
    <source>
        <dbReference type="ARBA" id="ARBA00007931"/>
    </source>
</evidence>
<feature type="domain" description="Peptidase M50" evidence="14">
    <location>
        <begin position="118"/>
        <end position="174"/>
    </location>
</feature>
<sequence length="203" mass="22800">MIIDMLTMLPGILIALTFHEFAHGLAAYAMGDDTAKNAGRLSLDPMKHIDPIGFIMLFIMRFGWAKPVPINENNFRHERLGLFFVSIAGITMNLILALIFQMVLFFTADIVQLSAYVDVMRGIVWINIMLAAFNLLPIPPLDGSKIIYTFLPRNLRFTFYKYESYGSIILIILLLTGGISLLLNPVISALISFLNSIILLFRG</sequence>
<evidence type="ECO:0000313" key="16">
    <source>
        <dbReference type="Proteomes" id="UP000007041"/>
    </source>
</evidence>
<name>E3PRU7_ACESD</name>
<dbReference type="eggNOG" id="COG1994">
    <property type="taxonomic scope" value="Bacteria"/>
</dbReference>
<keyword evidence="6 13" id="KW-0812">Transmembrane</keyword>